<reference evidence="2" key="1">
    <citation type="submission" date="2017-12" db="EMBL/GenBank/DDBJ databases">
        <title>Gene loss provides genomic basis for host adaptation in cereal stripe rust fungi.</title>
        <authorList>
            <person name="Xia C."/>
        </authorList>
    </citation>
    <scope>NUCLEOTIDE SEQUENCE [LARGE SCALE GENOMIC DNA]</scope>
    <source>
        <strain evidence="2">93-210</strain>
    </source>
</reference>
<feature type="region of interest" description="Disordered" evidence="1">
    <location>
        <begin position="35"/>
        <end position="76"/>
    </location>
</feature>
<gene>
    <name evidence="2" type="ORF">PSTT_01725</name>
</gene>
<dbReference type="VEuPathDB" id="FungiDB:PSHT_00689"/>
<protein>
    <submittedName>
        <fullName evidence="2">Uncharacterized protein</fullName>
    </submittedName>
</protein>
<keyword evidence="3" id="KW-1185">Reference proteome</keyword>
<dbReference type="VEuPathDB" id="FungiDB:PSTT_01725"/>
<comment type="caution">
    <text evidence="2">The sequence shown here is derived from an EMBL/GenBank/DDBJ whole genome shotgun (WGS) entry which is preliminary data.</text>
</comment>
<feature type="compositionally biased region" description="Polar residues" evidence="1">
    <location>
        <begin position="35"/>
        <end position="57"/>
    </location>
</feature>
<dbReference type="EMBL" id="PKSL01000010">
    <property type="protein sequence ID" value="POW15809.1"/>
    <property type="molecule type" value="Genomic_DNA"/>
</dbReference>
<name>A0A2S4W263_9BASI</name>
<evidence type="ECO:0000313" key="2">
    <source>
        <dbReference type="EMBL" id="POW15809.1"/>
    </source>
</evidence>
<sequence>MWHNPLTSDHTVPLDQLPEPELRLLLPDTSLNPTTRPMTITWKQASKPRGNNENHPTTVAGPSAQKDTGSGEVQLASGRFGPLAHSEAHPSKFEPSESFRCACKFLRSSISQGRVGQLIAIAFAFASTYESFTLSSSTISLKNRTGKAFAQPMQLVQTT</sequence>
<evidence type="ECO:0000313" key="3">
    <source>
        <dbReference type="Proteomes" id="UP000239156"/>
    </source>
</evidence>
<accession>A0A2S4W263</accession>
<dbReference type="Proteomes" id="UP000239156">
    <property type="component" value="Unassembled WGS sequence"/>
</dbReference>
<evidence type="ECO:0000256" key="1">
    <source>
        <dbReference type="SAM" id="MobiDB-lite"/>
    </source>
</evidence>
<organism evidence="2 3">
    <name type="scientific">Puccinia striiformis</name>
    <dbReference type="NCBI Taxonomy" id="27350"/>
    <lineage>
        <taxon>Eukaryota</taxon>
        <taxon>Fungi</taxon>
        <taxon>Dikarya</taxon>
        <taxon>Basidiomycota</taxon>
        <taxon>Pucciniomycotina</taxon>
        <taxon>Pucciniomycetes</taxon>
        <taxon>Pucciniales</taxon>
        <taxon>Pucciniaceae</taxon>
        <taxon>Puccinia</taxon>
    </lineage>
</organism>
<proteinExistence type="predicted"/>
<dbReference type="AlphaFoldDB" id="A0A2S4W263"/>